<sequence>MTPAKTALVTGGAGGIGSAINGRLAAMGYTVIAADLAIDADKNGQVGETGGTEVLLHHLDVQDAASVDRCVATAVEIGQGRLDVVVNCHGVVRHTPIEKMEDAAMSAVWEINVAGSARVCRAAVPHFAGKGASIVNISSITASLGRLPGASMYGASKSALEALTRYLACELAHNAVRVNAIAPGFILALPLSPSMRAIGWGGTEDEVVARLRQEIPLDRFGTCEEIADAVEFLVSEKASYITGTTLMVDGGVAAR</sequence>
<dbReference type="CDD" id="cd05233">
    <property type="entry name" value="SDR_c"/>
    <property type="match status" value="1"/>
</dbReference>
<dbReference type="InterPro" id="IPR036291">
    <property type="entry name" value="NAD(P)-bd_dom_sf"/>
</dbReference>
<dbReference type="SUPFAM" id="SSF51735">
    <property type="entry name" value="NAD(P)-binding Rossmann-fold domains"/>
    <property type="match status" value="1"/>
</dbReference>
<dbReference type="PANTHER" id="PTHR42760:SF123">
    <property type="entry name" value="OXIDOREDUCTASE"/>
    <property type="match status" value="1"/>
</dbReference>
<dbReference type="PRINTS" id="PR00081">
    <property type="entry name" value="GDHRDH"/>
</dbReference>
<dbReference type="GO" id="GO:0016616">
    <property type="term" value="F:oxidoreductase activity, acting on the CH-OH group of donors, NAD or NADP as acceptor"/>
    <property type="evidence" value="ECO:0007669"/>
    <property type="project" value="UniProtKB-ARBA"/>
</dbReference>
<evidence type="ECO:0000259" key="2">
    <source>
        <dbReference type="SMART" id="SM00822"/>
    </source>
</evidence>
<dbReference type="Gene3D" id="3.40.50.720">
    <property type="entry name" value="NAD(P)-binding Rossmann-like Domain"/>
    <property type="match status" value="1"/>
</dbReference>
<dbReference type="PRINTS" id="PR00080">
    <property type="entry name" value="SDRFAMILY"/>
</dbReference>
<evidence type="ECO:0000256" key="1">
    <source>
        <dbReference type="ARBA" id="ARBA00006484"/>
    </source>
</evidence>
<dbReference type="OrthoDB" id="9803333at2"/>
<dbReference type="PANTHER" id="PTHR42760">
    <property type="entry name" value="SHORT-CHAIN DEHYDROGENASES/REDUCTASES FAMILY MEMBER"/>
    <property type="match status" value="1"/>
</dbReference>
<name>A0A3A8AML7_9HYPH</name>
<dbReference type="FunFam" id="3.40.50.720:FF:000084">
    <property type="entry name" value="Short-chain dehydrogenase reductase"/>
    <property type="match status" value="1"/>
</dbReference>
<keyword evidence="4" id="KW-1185">Reference proteome</keyword>
<evidence type="ECO:0000313" key="3">
    <source>
        <dbReference type="EMBL" id="RKF06951.1"/>
    </source>
</evidence>
<dbReference type="SMART" id="SM00822">
    <property type="entry name" value="PKS_KR"/>
    <property type="match status" value="1"/>
</dbReference>
<proteinExistence type="inferred from homology"/>
<dbReference type="InterPro" id="IPR002347">
    <property type="entry name" value="SDR_fam"/>
</dbReference>
<dbReference type="RefSeq" id="WP_109769280.1">
    <property type="nucleotide sequence ID" value="NZ_CP159474.1"/>
</dbReference>
<protein>
    <submittedName>
        <fullName evidence="3">SDR family oxidoreductase</fullName>
    </submittedName>
</protein>
<dbReference type="InterPro" id="IPR057326">
    <property type="entry name" value="KR_dom"/>
</dbReference>
<feature type="domain" description="Ketoreductase" evidence="2">
    <location>
        <begin position="5"/>
        <end position="203"/>
    </location>
</feature>
<dbReference type="AlphaFoldDB" id="A0A3A8AML7"/>
<gene>
    <name evidence="3" type="ORF">DEM25_009965</name>
</gene>
<dbReference type="GO" id="GO:0030497">
    <property type="term" value="P:fatty acid elongation"/>
    <property type="evidence" value="ECO:0007669"/>
    <property type="project" value="TreeGrafter"/>
</dbReference>
<dbReference type="Pfam" id="PF13561">
    <property type="entry name" value="adh_short_C2"/>
    <property type="match status" value="1"/>
</dbReference>
<accession>A0A3A8AML7</accession>
<organism evidence="3 4">
    <name type="scientific">Oceaniradius stylonematis</name>
    <dbReference type="NCBI Taxonomy" id="2184161"/>
    <lineage>
        <taxon>Bacteria</taxon>
        <taxon>Pseudomonadati</taxon>
        <taxon>Pseudomonadota</taxon>
        <taxon>Alphaproteobacteria</taxon>
        <taxon>Hyphomicrobiales</taxon>
        <taxon>Ahrensiaceae</taxon>
        <taxon>Oceaniradius</taxon>
    </lineage>
</organism>
<reference evidence="3 4" key="1">
    <citation type="journal article" date="2018" name="Int. J. Syst. Bacteriol.">
        <title>Oceaniradius stylonemae gen. nov., sp. nov., isolated from a red alga, Stylonema cornu-cervi.</title>
        <authorList>
            <person name="Jeong S."/>
        </authorList>
    </citation>
    <scope>NUCLEOTIDE SEQUENCE [LARGE SCALE GENOMIC DNA]</scope>
    <source>
        <strain evidence="3 4">StC1</strain>
    </source>
</reference>
<evidence type="ECO:0000313" key="4">
    <source>
        <dbReference type="Proteomes" id="UP000246132"/>
    </source>
</evidence>
<dbReference type="Proteomes" id="UP000246132">
    <property type="component" value="Unassembled WGS sequence"/>
</dbReference>
<dbReference type="EMBL" id="QFWV02000005">
    <property type="protein sequence ID" value="RKF06951.1"/>
    <property type="molecule type" value="Genomic_DNA"/>
</dbReference>
<comment type="similarity">
    <text evidence="1">Belongs to the short-chain dehydrogenases/reductases (SDR) family.</text>
</comment>
<comment type="caution">
    <text evidence="3">The sequence shown here is derived from an EMBL/GenBank/DDBJ whole genome shotgun (WGS) entry which is preliminary data.</text>
</comment>